<dbReference type="EMBL" id="AKWD02000028">
    <property type="protein sequence ID" value="EMO54310.1"/>
    <property type="molecule type" value="Genomic_DNA"/>
</dbReference>
<sequence length="60" mass="7137">MYNLNFCTISTFKTKPYFHRLKKNSKRVFTIKNNVNEKYLSTGYGDCGTRNSFSSWEEKI</sequence>
<name>M6VBR6_9LEPT</name>
<dbReference type="AlphaFoldDB" id="M6VBR6"/>
<reference evidence="1 2" key="1">
    <citation type="submission" date="2013-01" db="EMBL/GenBank/DDBJ databases">
        <authorList>
            <person name="Harkins D.M."/>
            <person name="Durkin A.S."/>
            <person name="Brinkac L.M."/>
            <person name="Haft D.H."/>
            <person name="Selengut J.D."/>
            <person name="Sanka R."/>
            <person name="DePew J."/>
            <person name="Purushe J."/>
            <person name="Matthias M.A."/>
            <person name="Vinetz J.M."/>
            <person name="Sutton G.G."/>
            <person name="Nierman W.C."/>
            <person name="Fouts D.E."/>
        </authorList>
    </citation>
    <scope>NUCLEOTIDE SEQUENCE [LARGE SCALE GENOMIC DNA]</scope>
    <source>
        <strain evidence="1 2">HAI1536</strain>
    </source>
</reference>
<comment type="caution">
    <text evidence="1">The sequence shown here is derived from an EMBL/GenBank/DDBJ whole genome shotgun (WGS) entry which is preliminary data.</text>
</comment>
<evidence type="ECO:0000313" key="2">
    <source>
        <dbReference type="Proteomes" id="UP000012112"/>
    </source>
</evidence>
<accession>M6VBR6</accession>
<dbReference type="Proteomes" id="UP000012112">
    <property type="component" value="Unassembled WGS sequence"/>
</dbReference>
<organism evidence="1 2">
    <name type="scientific">Leptospira noguchii</name>
    <dbReference type="NCBI Taxonomy" id="28182"/>
    <lineage>
        <taxon>Bacteria</taxon>
        <taxon>Pseudomonadati</taxon>
        <taxon>Spirochaetota</taxon>
        <taxon>Spirochaetia</taxon>
        <taxon>Leptospirales</taxon>
        <taxon>Leptospiraceae</taxon>
        <taxon>Leptospira</taxon>
    </lineage>
</organism>
<evidence type="ECO:0000313" key="1">
    <source>
        <dbReference type="EMBL" id="EMO54310.1"/>
    </source>
</evidence>
<proteinExistence type="predicted"/>
<gene>
    <name evidence="1" type="ORF">LEP1GSC172_1116</name>
</gene>
<protein>
    <submittedName>
        <fullName evidence="1">Uncharacterized protein</fullName>
    </submittedName>
</protein>